<evidence type="ECO:0000313" key="7">
    <source>
        <dbReference type="Proteomes" id="UP000318081"/>
    </source>
</evidence>
<dbReference type="Pfam" id="PF25984">
    <property type="entry name" value="BSH_YknX"/>
    <property type="match status" value="1"/>
</dbReference>
<dbReference type="InterPro" id="IPR029016">
    <property type="entry name" value="GAF-like_dom_sf"/>
</dbReference>
<name>A0ABX5Y1Y1_9BACT</name>
<feature type="compositionally biased region" description="Low complexity" evidence="3">
    <location>
        <begin position="132"/>
        <end position="145"/>
    </location>
</feature>
<evidence type="ECO:0000256" key="3">
    <source>
        <dbReference type="SAM" id="MobiDB-lite"/>
    </source>
</evidence>
<feature type="domain" description="YknX-like barrel-sandwich hybrid" evidence="5">
    <location>
        <begin position="470"/>
        <end position="582"/>
    </location>
</feature>
<dbReference type="Gene3D" id="2.40.50.100">
    <property type="match status" value="1"/>
</dbReference>
<evidence type="ECO:0000259" key="4">
    <source>
        <dbReference type="Pfam" id="PF01590"/>
    </source>
</evidence>
<gene>
    <name evidence="6" type="ORF">TBK1r_68170</name>
</gene>
<dbReference type="Gene3D" id="3.30.450.40">
    <property type="match status" value="1"/>
</dbReference>
<dbReference type="SUPFAM" id="SSF111369">
    <property type="entry name" value="HlyD-like secretion proteins"/>
    <property type="match status" value="1"/>
</dbReference>
<dbReference type="Gene3D" id="1.10.287.470">
    <property type="entry name" value="Helix hairpin bin"/>
    <property type="match status" value="1"/>
</dbReference>
<keyword evidence="7" id="KW-1185">Reference proteome</keyword>
<reference evidence="6 7" key="1">
    <citation type="submission" date="2019-02" db="EMBL/GenBank/DDBJ databases">
        <title>Deep-cultivation of Planctomycetes and their phenomic and genomic characterization uncovers novel biology.</title>
        <authorList>
            <person name="Wiegand S."/>
            <person name="Jogler M."/>
            <person name="Boedeker C."/>
            <person name="Pinto D."/>
            <person name="Vollmers J."/>
            <person name="Rivas-Marin E."/>
            <person name="Kohn T."/>
            <person name="Peeters S.H."/>
            <person name="Heuer A."/>
            <person name="Rast P."/>
            <person name="Oberbeckmann S."/>
            <person name="Bunk B."/>
            <person name="Jeske O."/>
            <person name="Meyerdierks A."/>
            <person name="Storesund J.E."/>
            <person name="Kallscheuer N."/>
            <person name="Luecker S."/>
            <person name="Lage O.M."/>
            <person name="Pohl T."/>
            <person name="Merkel B.J."/>
            <person name="Hornburger P."/>
            <person name="Mueller R.-W."/>
            <person name="Bruemmer F."/>
            <person name="Labrenz M."/>
            <person name="Spormann A.M."/>
            <person name="Op den Camp H."/>
            <person name="Overmann J."/>
            <person name="Amann R."/>
            <person name="Jetten M.S.M."/>
            <person name="Mascher T."/>
            <person name="Medema M.H."/>
            <person name="Devos D.P."/>
            <person name="Kaster A.-K."/>
            <person name="Ovreas L."/>
            <person name="Rohde M."/>
            <person name="Galperin M.Y."/>
            <person name="Jogler C."/>
        </authorList>
    </citation>
    <scope>NUCLEOTIDE SEQUENCE [LARGE SCALE GENOMIC DNA]</scope>
    <source>
        <strain evidence="6 7">TBK1r</strain>
    </source>
</reference>
<keyword evidence="1" id="KW-0813">Transport</keyword>
<dbReference type="InterPro" id="IPR058639">
    <property type="entry name" value="BSH_YknX-like"/>
</dbReference>
<evidence type="ECO:0000313" key="6">
    <source>
        <dbReference type="EMBL" id="QDV87785.1"/>
    </source>
</evidence>
<evidence type="ECO:0000256" key="2">
    <source>
        <dbReference type="SAM" id="Coils"/>
    </source>
</evidence>
<accession>A0ABX5Y1Y1</accession>
<protein>
    <submittedName>
        <fullName evidence="6">HlyD family secretion protein</fullName>
    </submittedName>
</protein>
<feature type="region of interest" description="Disordered" evidence="3">
    <location>
        <begin position="1"/>
        <end position="41"/>
    </location>
</feature>
<keyword evidence="2" id="KW-0175">Coiled coil</keyword>
<organism evidence="6 7">
    <name type="scientific">Stieleria magnilauensis</name>
    <dbReference type="NCBI Taxonomy" id="2527963"/>
    <lineage>
        <taxon>Bacteria</taxon>
        <taxon>Pseudomonadati</taxon>
        <taxon>Planctomycetota</taxon>
        <taxon>Planctomycetia</taxon>
        <taxon>Pirellulales</taxon>
        <taxon>Pirellulaceae</taxon>
        <taxon>Stieleria</taxon>
    </lineage>
</organism>
<dbReference type="PANTHER" id="PTHR30097:SF4">
    <property type="entry name" value="SLR6042 PROTEIN"/>
    <property type="match status" value="1"/>
</dbReference>
<dbReference type="RefSeq" id="WP_145219649.1">
    <property type="nucleotide sequence ID" value="NZ_CP036432.1"/>
</dbReference>
<sequence length="734" mass="79643">MPSSTKSSDDAAEPNAPHDEWQPAHPTPSDAVGDRGLELHDSADPISTTVLAIAAQSSSPTEFLEQIADRWLTAFRADVVAVTHPNWPAAMMLASDAELTRRLDADRIGNLLAASTSAATACDLPLQPASDSPLSESLSRALESSGPDSGNQARGLHVRLMDGRNPCAVLLIYADRRVPDVAAQIRQLRRLAEFADCCRIALHSYRDDHAKQPLPMPGDAAGGERALRHFHRDLDVTGTAFRIANETRRVLALDRVTVLIAKGSRLRVESVSGVAVVDRRANAITAAETLAQRALVLGRPIKLPSPDPLPPQLADPLDHYLEETDVASVWVMPLYQPRSSKTAHDHRNRSSATDLAETSRAEFTDDLSSDAEPIGVLLLESFSEDAEVEPTAAMREIAAEAAIALANSREHHRIFGLRVLKTLGDWFGGRRLPYTTLGLIATVLLLIAATVIQVDHKIIATGFAEPSGQQNVFARTDGVVKEILVRDGQPVAKGDVLMRLENADLESTAESLSGELQTTAQRLTSIRSMLLDPATDSKQSGRMGIEQRQLQSELNNLQSQLDLVRSQLAELQITAPIDGVVSAWQLKRKLSDRPVARGNHLLSIVRTDGPWQLRLEIPDKDAAEILRASTAHDALKVEFAAASHPESTFVATLQSVSTAARRNAQGATVIDAIATVDRPVDADRRFGMQTFASADAHNGVEATAKILCGRRSLLGSWFGDVTDFVHRNLLFYVR</sequence>
<feature type="compositionally biased region" description="Basic and acidic residues" evidence="3">
    <location>
        <begin position="32"/>
        <end position="41"/>
    </location>
</feature>
<dbReference type="PRINTS" id="PR01490">
    <property type="entry name" value="RTXTOXIND"/>
</dbReference>
<dbReference type="PANTHER" id="PTHR30097">
    <property type="entry name" value="CATION EFFLUX SYSTEM PROTEIN CUSB"/>
    <property type="match status" value="1"/>
</dbReference>
<feature type="domain" description="GAF" evidence="4">
    <location>
        <begin position="239"/>
        <end position="405"/>
    </location>
</feature>
<dbReference type="InterPro" id="IPR051909">
    <property type="entry name" value="MFP_Cation_Efflux"/>
</dbReference>
<dbReference type="Proteomes" id="UP000318081">
    <property type="component" value="Chromosome"/>
</dbReference>
<feature type="region of interest" description="Disordered" evidence="3">
    <location>
        <begin position="124"/>
        <end position="154"/>
    </location>
</feature>
<evidence type="ECO:0000259" key="5">
    <source>
        <dbReference type="Pfam" id="PF25984"/>
    </source>
</evidence>
<dbReference type="Gene3D" id="2.40.30.170">
    <property type="match status" value="1"/>
</dbReference>
<evidence type="ECO:0000256" key="1">
    <source>
        <dbReference type="ARBA" id="ARBA00022448"/>
    </source>
</evidence>
<feature type="coiled-coil region" evidence="2">
    <location>
        <begin position="547"/>
        <end position="574"/>
    </location>
</feature>
<dbReference type="Pfam" id="PF01590">
    <property type="entry name" value="GAF"/>
    <property type="match status" value="1"/>
</dbReference>
<dbReference type="SUPFAM" id="SSF55781">
    <property type="entry name" value="GAF domain-like"/>
    <property type="match status" value="1"/>
</dbReference>
<proteinExistence type="predicted"/>
<dbReference type="EMBL" id="CP036432">
    <property type="protein sequence ID" value="QDV87785.1"/>
    <property type="molecule type" value="Genomic_DNA"/>
</dbReference>
<feature type="region of interest" description="Disordered" evidence="3">
    <location>
        <begin position="340"/>
        <end position="366"/>
    </location>
</feature>
<dbReference type="InterPro" id="IPR003018">
    <property type="entry name" value="GAF"/>
</dbReference>